<sequence>MSQQRREAFGEVIRIDWHSHPFNRLPGYSGKAITKLLRSHDAMTLGSYAMISGRTPPLYASSARCWRAMGAGNGNGEKGRSFLKSKICSTSRGDIVRSSPSSVKARPVGSLARLSINLAAYRAAHKLSTVTTKPEDSRTQRTMNTPNRPGPEEKLHALQSNPSVHHDDNVGPPRGNGHTVEVEPGPYYVTHRGKCPSPGTSQSPSTILDIGWRQPAQCPQSSCSLCLSALLIMPNAGQECKEVLPCASEQDTGHVRPEDGPEDDPADDPARTTTAQPDTSEPVKLEDLFGDDDDDDEFPTSSAAVTSKLESSPEPPLKYCFLTRPNMQTMLI</sequence>
<dbReference type="HOGENOM" id="CLU_836689_0_0_1"/>
<feature type="compositionally biased region" description="Acidic residues" evidence="1">
    <location>
        <begin position="288"/>
        <end position="298"/>
    </location>
</feature>
<evidence type="ECO:0000313" key="3">
    <source>
        <dbReference type="Proteomes" id="UP000008142"/>
    </source>
</evidence>
<feature type="region of interest" description="Disordered" evidence="1">
    <location>
        <begin position="250"/>
        <end position="320"/>
    </location>
</feature>
<gene>
    <name evidence="2" type="ORF">HCEG_04204</name>
</gene>
<organism evidence="3">
    <name type="scientific">Ajellomyces capsulatus (strain H88)</name>
    <name type="common">Darling's disease fungus</name>
    <name type="synonym">Histoplasma capsulatum</name>
    <dbReference type="NCBI Taxonomy" id="544711"/>
    <lineage>
        <taxon>Eukaryota</taxon>
        <taxon>Fungi</taxon>
        <taxon>Dikarya</taxon>
        <taxon>Ascomycota</taxon>
        <taxon>Pezizomycotina</taxon>
        <taxon>Eurotiomycetes</taxon>
        <taxon>Eurotiomycetidae</taxon>
        <taxon>Onygenales</taxon>
        <taxon>Ajellomycetaceae</taxon>
        <taxon>Histoplasma</taxon>
    </lineage>
</organism>
<dbReference type="STRING" id="544711.F0UFN7"/>
<evidence type="ECO:0000256" key="1">
    <source>
        <dbReference type="SAM" id="MobiDB-lite"/>
    </source>
</evidence>
<dbReference type="EMBL" id="DS990638">
    <property type="protein sequence ID" value="EGC44989.1"/>
    <property type="molecule type" value="Genomic_DNA"/>
</dbReference>
<name>F0UFN7_AJEC8</name>
<accession>F0UFN7</accession>
<proteinExistence type="predicted"/>
<feature type="compositionally biased region" description="Polar residues" evidence="1">
    <location>
        <begin position="299"/>
        <end position="310"/>
    </location>
</feature>
<dbReference type="Proteomes" id="UP000008142">
    <property type="component" value="Unassembled WGS sequence"/>
</dbReference>
<feature type="region of interest" description="Disordered" evidence="1">
    <location>
        <begin position="127"/>
        <end position="207"/>
    </location>
</feature>
<reference evidence="3" key="1">
    <citation type="submission" date="2008-07" db="EMBL/GenBank/DDBJ databases">
        <title>Annotation of Ajellomyces capsulatus strain H88.</title>
        <authorList>
            <person name="Champion M."/>
            <person name="Cuomo C."/>
            <person name="Ma L.-J."/>
            <person name="Henn M.R."/>
            <person name="Sil A."/>
            <person name="Goldman B."/>
            <person name="Young S.K."/>
            <person name="Kodira C.D."/>
            <person name="Zeng Q."/>
            <person name="Koehrsen M."/>
            <person name="Alvarado L."/>
            <person name="Berlin A."/>
            <person name="Borenstein D."/>
            <person name="Chen Z."/>
            <person name="Engels R."/>
            <person name="Freedman E."/>
            <person name="Gellesch M."/>
            <person name="Goldberg J."/>
            <person name="Griggs A."/>
            <person name="Gujja S."/>
            <person name="Heiman D."/>
            <person name="Hepburn T."/>
            <person name="Howarth C."/>
            <person name="Jen D."/>
            <person name="Larson L."/>
            <person name="Lewis B."/>
            <person name="Mehta T."/>
            <person name="Park D."/>
            <person name="Pearson M."/>
            <person name="Roberts A."/>
            <person name="Saif S."/>
            <person name="Shea T."/>
            <person name="Shenoy N."/>
            <person name="Sisk P."/>
            <person name="Stolte C."/>
            <person name="Sykes S."/>
            <person name="Walk T."/>
            <person name="White J."/>
            <person name="Yandava C."/>
            <person name="Klein B."/>
            <person name="McEwen J.G."/>
            <person name="Puccia R."/>
            <person name="Goldman G.H."/>
            <person name="Felipe M.S."/>
            <person name="Nino-Vega G."/>
            <person name="San-Blas G."/>
            <person name="Taylor J."/>
            <person name="Mendoza L."/>
            <person name="Galagan J."/>
            <person name="Nusbaum C."/>
            <person name="Birren B."/>
        </authorList>
    </citation>
    <scope>NUCLEOTIDE SEQUENCE [LARGE SCALE GENOMIC DNA]</scope>
    <source>
        <strain evidence="3">H88</strain>
    </source>
</reference>
<evidence type="ECO:0000313" key="2">
    <source>
        <dbReference type="EMBL" id="EGC44989.1"/>
    </source>
</evidence>
<protein>
    <submittedName>
        <fullName evidence="2">Predicted protein</fullName>
    </submittedName>
</protein>
<dbReference type="AlphaFoldDB" id="F0UFN7"/>